<evidence type="ECO:0000313" key="1">
    <source>
        <dbReference type="EMBL" id="MDI6102798.1"/>
    </source>
</evidence>
<keyword evidence="2" id="KW-1185">Reference proteome</keyword>
<reference evidence="1 2" key="1">
    <citation type="submission" date="2023-05" db="EMBL/GenBank/DDBJ databases">
        <title>Actinoplanes sp. NEAU-A12 genome sequencing.</title>
        <authorList>
            <person name="Wang Z.-S."/>
        </authorList>
    </citation>
    <scope>NUCLEOTIDE SEQUENCE [LARGE SCALE GENOMIC DNA]</scope>
    <source>
        <strain evidence="1 2">NEAU-A12</strain>
    </source>
</reference>
<sequence length="315" mass="34087">MTAAQAEQDGAALARRLALLRLPVLPLQQAGVLRATAPGDWSPDPDAVGVGPDGDLLAVWSAYGERRRYGRRLVATDSGARQTVLEAAVRPTHVQPLPGGRILLVNSRMRGRWPNAQIWTASGVLERSGRLGDAIQHVLTTPAGRIWVGYFDEALFGPGELSQHMLVCYDDQLEATWRYPRTGELPLIYDCYALNVDGEDAVVCFLGTDMGIFHLVSVRAGITTDHGTSPVSGVHGLLVNGVNALLVGGYPPDFDVLTPVMLGTGASASGGELRRLTRPDGREVWHARRFCRGRVLYVFEHTTCAITTMDTPPTL</sequence>
<protein>
    <submittedName>
        <fullName evidence="1">Uncharacterized protein</fullName>
    </submittedName>
</protein>
<dbReference type="Proteomes" id="UP001241758">
    <property type="component" value="Unassembled WGS sequence"/>
</dbReference>
<dbReference type="RefSeq" id="WP_282763877.1">
    <property type="nucleotide sequence ID" value="NZ_JASCTH010000021.1"/>
</dbReference>
<accession>A0ABT6WST1</accession>
<gene>
    <name evidence="1" type="ORF">QLQ12_29675</name>
</gene>
<organism evidence="1 2">
    <name type="scientific">Actinoplanes sandaracinus</name>
    <dbReference type="NCBI Taxonomy" id="3045177"/>
    <lineage>
        <taxon>Bacteria</taxon>
        <taxon>Bacillati</taxon>
        <taxon>Actinomycetota</taxon>
        <taxon>Actinomycetes</taxon>
        <taxon>Micromonosporales</taxon>
        <taxon>Micromonosporaceae</taxon>
        <taxon>Actinoplanes</taxon>
    </lineage>
</organism>
<comment type="caution">
    <text evidence="1">The sequence shown here is derived from an EMBL/GenBank/DDBJ whole genome shotgun (WGS) entry which is preliminary data.</text>
</comment>
<dbReference type="EMBL" id="JASCTH010000021">
    <property type="protein sequence ID" value="MDI6102798.1"/>
    <property type="molecule type" value="Genomic_DNA"/>
</dbReference>
<dbReference type="SUPFAM" id="SSF63829">
    <property type="entry name" value="Calcium-dependent phosphotriesterase"/>
    <property type="match status" value="1"/>
</dbReference>
<proteinExistence type="predicted"/>
<evidence type="ECO:0000313" key="2">
    <source>
        <dbReference type="Proteomes" id="UP001241758"/>
    </source>
</evidence>
<name>A0ABT6WST1_9ACTN</name>